<protein>
    <recommendedName>
        <fullName evidence="3">Chemotaxis protein</fullName>
    </recommendedName>
</protein>
<organism evidence="1 2">
    <name type="scientific">Halomonas ventosae</name>
    <dbReference type="NCBI Taxonomy" id="229007"/>
    <lineage>
        <taxon>Bacteria</taxon>
        <taxon>Pseudomonadati</taxon>
        <taxon>Pseudomonadota</taxon>
        <taxon>Gammaproteobacteria</taxon>
        <taxon>Oceanospirillales</taxon>
        <taxon>Halomonadaceae</taxon>
        <taxon>Halomonas</taxon>
    </lineage>
</organism>
<name>A0A4R6ZVU0_9GAMM</name>
<evidence type="ECO:0000313" key="1">
    <source>
        <dbReference type="EMBL" id="TDR57011.1"/>
    </source>
</evidence>
<reference evidence="1 2" key="1">
    <citation type="submission" date="2019-03" db="EMBL/GenBank/DDBJ databases">
        <title>Genomic Encyclopedia of Type Strains, Phase III (KMG-III): the genomes of soil and plant-associated and newly described type strains.</title>
        <authorList>
            <person name="Whitman W."/>
        </authorList>
    </citation>
    <scope>NUCLEOTIDE SEQUENCE [LARGE SCALE GENOMIC DNA]</scope>
    <source>
        <strain evidence="1 2">CECT 5797</strain>
    </source>
</reference>
<proteinExistence type="predicted"/>
<comment type="caution">
    <text evidence="1">The sequence shown here is derived from an EMBL/GenBank/DDBJ whole genome shotgun (WGS) entry which is preliminary data.</text>
</comment>
<dbReference type="Proteomes" id="UP000295212">
    <property type="component" value="Unassembled WGS sequence"/>
</dbReference>
<dbReference type="AlphaFoldDB" id="A0A4R6ZVU0"/>
<sequence>MMTIIDTILSVGQKLFSLREELSQARQARKQVVAEFLEAIAATIEEASAELKQGHYPHGKCQELLTHSQHMEEAIGDLIGNAQAAELGAQLAEVHEIERLHAELGGTDDAERQRKLGVLDQAAGQFRATSAFVKVSA</sequence>
<evidence type="ECO:0000313" key="2">
    <source>
        <dbReference type="Proteomes" id="UP000295212"/>
    </source>
</evidence>
<accession>A0A4R6ZVU0</accession>
<gene>
    <name evidence="1" type="ORF">DFP85_102189</name>
</gene>
<dbReference type="OrthoDB" id="7067394at2"/>
<dbReference type="RefSeq" id="WP_133634611.1">
    <property type="nucleotide sequence ID" value="NZ_SNZJ01000002.1"/>
</dbReference>
<dbReference type="EMBL" id="SNZJ01000002">
    <property type="protein sequence ID" value="TDR57011.1"/>
    <property type="molecule type" value="Genomic_DNA"/>
</dbReference>
<evidence type="ECO:0008006" key="3">
    <source>
        <dbReference type="Google" id="ProtNLM"/>
    </source>
</evidence>